<name>A0A9D4MUJ5_DREPO</name>
<accession>A0A9D4MUJ5</accession>
<sequence length="70" mass="8046">MTTKLSKFVRRYDFNTEHNQSTIKMLENKQGKNASQKENMKAAAAARNRNNGISRVRGRVYLLHPKLRAG</sequence>
<reference evidence="1" key="2">
    <citation type="submission" date="2020-11" db="EMBL/GenBank/DDBJ databases">
        <authorList>
            <person name="McCartney M.A."/>
            <person name="Auch B."/>
            <person name="Kono T."/>
            <person name="Mallez S."/>
            <person name="Becker A."/>
            <person name="Gohl D.M."/>
            <person name="Silverstein K.A.T."/>
            <person name="Koren S."/>
            <person name="Bechman K.B."/>
            <person name="Herman A."/>
            <person name="Abrahante J.E."/>
            <person name="Garbe J."/>
        </authorList>
    </citation>
    <scope>NUCLEOTIDE SEQUENCE</scope>
    <source>
        <strain evidence="1">Duluth1</strain>
        <tissue evidence="1">Whole animal</tissue>
    </source>
</reference>
<comment type="caution">
    <text evidence="1">The sequence shown here is derived from an EMBL/GenBank/DDBJ whole genome shotgun (WGS) entry which is preliminary data.</text>
</comment>
<dbReference type="EMBL" id="JAIWYP010000001">
    <property type="protein sequence ID" value="KAH3882683.1"/>
    <property type="molecule type" value="Genomic_DNA"/>
</dbReference>
<evidence type="ECO:0000313" key="2">
    <source>
        <dbReference type="Proteomes" id="UP000828390"/>
    </source>
</evidence>
<gene>
    <name evidence="1" type="ORF">DPMN_006627</name>
</gene>
<organism evidence="1 2">
    <name type="scientific">Dreissena polymorpha</name>
    <name type="common">Zebra mussel</name>
    <name type="synonym">Mytilus polymorpha</name>
    <dbReference type="NCBI Taxonomy" id="45954"/>
    <lineage>
        <taxon>Eukaryota</taxon>
        <taxon>Metazoa</taxon>
        <taxon>Spiralia</taxon>
        <taxon>Lophotrochozoa</taxon>
        <taxon>Mollusca</taxon>
        <taxon>Bivalvia</taxon>
        <taxon>Autobranchia</taxon>
        <taxon>Heteroconchia</taxon>
        <taxon>Euheterodonta</taxon>
        <taxon>Imparidentia</taxon>
        <taxon>Neoheterodontei</taxon>
        <taxon>Myida</taxon>
        <taxon>Dreissenoidea</taxon>
        <taxon>Dreissenidae</taxon>
        <taxon>Dreissena</taxon>
    </lineage>
</organism>
<feature type="non-terminal residue" evidence="1">
    <location>
        <position position="70"/>
    </location>
</feature>
<evidence type="ECO:0000313" key="1">
    <source>
        <dbReference type="EMBL" id="KAH3882683.1"/>
    </source>
</evidence>
<keyword evidence="2" id="KW-1185">Reference proteome</keyword>
<dbReference type="Proteomes" id="UP000828390">
    <property type="component" value="Unassembled WGS sequence"/>
</dbReference>
<protein>
    <submittedName>
        <fullName evidence="1">Uncharacterized protein</fullName>
    </submittedName>
</protein>
<dbReference type="AlphaFoldDB" id="A0A9D4MUJ5"/>
<reference evidence="1" key="1">
    <citation type="journal article" date="2019" name="bioRxiv">
        <title>The Genome of the Zebra Mussel, Dreissena polymorpha: A Resource for Invasive Species Research.</title>
        <authorList>
            <person name="McCartney M.A."/>
            <person name="Auch B."/>
            <person name="Kono T."/>
            <person name="Mallez S."/>
            <person name="Zhang Y."/>
            <person name="Obille A."/>
            <person name="Becker A."/>
            <person name="Abrahante J.E."/>
            <person name="Garbe J."/>
            <person name="Badalamenti J.P."/>
            <person name="Herman A."/>
            <person name="Mangelson H."/>
            <person name="Liachko I."/>
            <person name="Sullivan S."/>
            <person name="Sone E.D."/>
            <person name="Koren S."/>
            <person name="Silverstein K.A.T."/>
            <person name="Beckman K.B."/>
            <person name="Gohl D.M."/>
        </authorList>
    </citation>
    <scope>NUCLEOTIDE SEQUENCE</scope>
    <source>
        <strain evidence="1">Duluth1</strain>
        <tissue evidence="1">Whole animal</tissue>
    </source>
</reference>
<proteinExistence type="predicted"/>